<dbReference type="Proteomes" id="UP000095651">
    <property type="component" value="Unassembled WGS sequence"/>
</dbReference>
<dbReference type="AlphaFoldDB" id="A0A174IUY9"/>
<dbReference type="SUPFAM" id="SSF52540">
    <property type="entry name" value="P-loop containing nucleoside triphosphate hydrolases"/>
    <property type="match status" value="1"/>
</dbReference>
<organism evidence="1 2">
    <name type="scientific">Hungatella hathewayi</name>
    <dbReference type="NCBI Taxonomy" id="154046"/>
    <lineage>
        <taxon>Bacteria</taxon>
        <taxon>Bacillati</taxon>
        <taxon>Bacillota</taxon>
        <taxon>Clostridia</taxon>
        <taxon>Lachnospirales</taxon>
        <taxon>Lachnospiraceae</taxon>
        <taxon>Hungatella</taxon>
    </lineage>
</organism>
<dbReference type="InterPro" id="IPR027417">
    <property type="entry name" value="P-loop_NTPase"/>
</dbReference>
<protein>
    <submittedName>
        <fullName evidence="1">Topology modulation protein</fullName>
    </submittedName>
</protein>
<dbReference type="EMBL" id="CYZE01000013">
    <property type="protein sequence ID" value="CUO89397.1"/>
    <property type="molecule type" value="Genomic_DNA"/>
</dbReference>
<reference evidence="1 2" key="1">
    <citation type="submission" date="2015-09" db="EMBL/GenBank/DDBJ databases">
        <authorList>
            <consortium name="Pathogen Informatics"/>
        </authorList>
    </citation>
    <scope>NUCLEOTIDE SEQUENCE [LARGE SCALE GENOMIC DNA]</scope>
    <source>
        <strain evidence="1 2">2789STDY5608850</strain>
    </source>
</reference>
<dbReference type="RefSeq" id="WP_055658272.1">
    <property type="nucleotide sequence ID" value="NZ_CABIXC010000013.1"/>
</dbReference>
<proteinExistence type="predicted"/>
<dbReference type="InterPro" id="IPR052922">
    <property type="entry name" value="Cytidylate_Kinase-2"/>
</dbReference>
<accession>A0A174IUY9</accession>
<evidence type="ECO:0000313" key="1">
    <source>
        <dbReference type="EMBL" id="CUO89397.1"/>
    </source>
</evidence>
<dbReference type="PANTHER" id="PTHR37816">
    <property type="entry name" value="YALI0E33011P"/>
    <property type="match status" value="1"/>
</dbReference>
<name>A0A174IUY9_9FIRM</name>
<evidence type="ECO:0000313" key="2">
    <source>
        <dbReference type="Proteomes" id="UP000095651"/>
    </source>
</evidence>
<dbReference type="Gene3D" id="3.40.50.300">
    <property type="entry name" value="P-loop containing nucleotide triphosphate hydrolases"/>
    <property type="match status" value="1"/>
</dbReference>
<gene>
    <name evidence="1" type="ORF">ERS852407_04326</name>
</gene>
<dbReference type="PANTHER" id="PTHR37816:SF3">
    <property type="entry name" value="MODULATES DNA TOPOLOGY"/>
    <property type="match status" value="1"/>
</dbReference>
<sequence>MERILIIGGNGCGKTTLSNKLANKLSLPLIHLDALYWNDNWKPVSDEEFDRLLMSELVQPRWIIDGNISRTIPLRLQYCDAVIFMDFSRIRCLSGVVGRFVKNYGKSRTDMGGNCPEKLNAEKIRFIKSVWTHHKETRRRFYDMMSEADDVKIVILKNRRETDQFLSEL</sequence>